<proteinExistence type="predicted"/>
<protein>
    <recommendedName>
        <fullName evidence="4">Lipoprotein</fullName>
    </recommendedName>
</protein>
<dbReference type="Proteomes" id="UP000256345">
    <property type="component" value="Unassembled WGS sequence"/>
</dbReference>
<keyword evidence="3" id="KW-1185">Reference proteome</keyword>
<evidence type="ECO:0000256" key="1">
    <source>
        <dbReference type="SAM" id="SignalP"/>
    </source>
</evidence>
<evidence type="ECO:0000313" key="3">
    <source>
        <dbReference type="Proteomes" id="UP000256345"/>
    </source>
</evidence>
<organism evidence="2 3">
    <name type="scientific">Archangium gephyra</name>
    <dbReference type="NCBI Taxonomy" id="48"/>
    <lineage>
        <taxon>Bacteria</taxon>
        <taxon>Pseudomonadati</taxon>
        <taxon>Myxococcota</taxon>
        <taxon>Myxococcia</taxon>
        <taxon>Myxococcales</taxon>
        <taxon>Cystobacterineae</taxon>
        <taxon>Archangiaceae</taxon>
        <taxon>Archangium</taxon>
    </lineage>
</organism>
<feature type="signal peptide" evidence="1">
    <location>
        <begin position="1"/>
        <end position="21"/>
    </location>
</feature>
<evidence type="ECO:0000313" key="2">
    <source>
        <dbReference type="EMBL" id="REG27966.1"/>
    </source>
</evidence>
<evidence type="ECO:0008006" key="4">
    <source>
        <dbReference type="Google" id="ProtNLM"/>
    </source>
</evidence>
<gene>
    <name evidence="2" type="ORF">ATI61_109308</name>
</gene>
<name>A0ABX9JVY5_9BACT</name>
<reference evidence="2 3" key="1">
    <citation type="submission" date="2018-08" db="EMBL/GenBank/DDBJ databases">
        <title>Genomic Encyclopedia of Archaeal and Bacterial Type Strains, Phase II (KMG-II): from individual species to whole genera.</title>
        <authorList>
            <person name="Goeker M."/>
        </authorList>
    </citation>
    <scope>NUCLEOTIDE SEQUENCE [LARGE SCALE GENOMIC DNA]</scope>
    <source>
        <strain evidence="2 3">DSM 2261</strain>
    </source>
</reference>
<dbReference type="EMBL" id="QUMU01000009">
    <property type="protein sequence ID" value="REG27966.1"/>
    <property type="molecule type" value="Genomic_DNA"/>
</dbReference>
<accession>A0ABX9JVY5</accession>
<feature type="chain" id="PRO_5046759770" description="Lipoprotein" evidence="1">
    <location>
        <begin position="22"/>
        <end position="211"/>
    </location>
</feature>
<keyword evidence="1" id="KW-0732">Signal</keyword>
<comment type="caution">
    <text evidence="2">The sequence shown here is derived from an EMBL/GenBank/DDBJ whole genome shotgun (WGS) entry which is preliminary data.</text>
</comment>
<sequence>MKRLSLLLAVCLGKLVLSGCASTGMARTLDPGQFQFSVSPSAQISVGSSGLGNNVPAPQLELGARYGVTERIDVGAKVYFPGVEADVRFGLLRAPSLQSGVDLTLAPSVDYLPFLSTNTPWIVSLPLLVGLNFNGSQLTLGPRVSYLLPSENRESGNTFLVGTSVGYAVPLNPSIRFITELSVLAAPASLGSDGVLCRAGIGFTFGGYAEE</sequence>
<dbReference type="RefSeq" id="WP_047854586.1">
    <property type="nucleotide sequence ID" value="NZ_CP011509.1"/>
</dbReference>